<dbReference type="GO" id="GO:0005524">
    <property type="term" value="F:ATP binding"/>
    <property type="evidence" value="ECO:0007669"/>
    <property type="project" value="UniProtKB-KW"/>
</dbReference>
<dbReference type="PANTHER" id="PTHR24349">
    <property type="entry name" value="SERINE/THREONINE-PROTEIN KINASE"/>
    <property type="match status" value="1"/>
</dbReference>
<dbReference type="Pfam" id="PF00069">
    <property type="entry name" value="Pkinase"/>
    <property type="match status" value="1"/>
</dbReference>
<evidence type="ECO:0000313" key="7">
    <source>
        <dbReference type="EMBL" id="KAA8495596.1"/>
    </source>
</evidence>
<dbReference type="PROSITE" id="PS50011">
    <property type="entry name" value="PROTEIN_KINASE_DOM"/>
    <property type="match status" value="1"/>
</dbReference>
<keyword evidence="5" id="KW-0067">ATP-binding</keyword>
<dbReference type="GO" id="GO:0004674">
    <property type="term" value="F:protein serine/threonine kinase activity"/>
    <property type="evidence" value="ECO:0007669"/>
    <property type="project" value="UniProtKB-KW"/>
</dbReference>
<name>A0A5J4YW99_PORPP</name>
<evidence type="ECO:0000256" key="3">
    <source>
        <dbReference type="ARBA" id="ARBA00022741"/>
    </source>
</evidence>
<dbReference type="Proteomes" id="UP000324585">
    <property type="component" value="Unassembled WGS sequence"/>
</dbReference>
<evidence type="ECO:0000259" key="6">
    <source>
        <dbReference type="PROSITE" id="PS50011"/>
    </source>
</evidence>
<comment type="caution">
    <text evidence="7">The sequence shown here is derived from an EMBL/GenBank/DDBJ whole genome shotgun (WGS) entry which is preliminary data.</text>
</comment>
<dbReference type="AlphaFoldDB" id="A0A5J4YW99"/>
<accession>A0A5J4YW99</accession>
<evidence type="ECO:0000313" key="8">
    <source>
        <dbReference type="Proteomes" id="UP000324585"/>
    </source>
</evidence>
<evidence type="ECO:0000256" key="1">
    <source>
        <dbReference type="ARBA" id="ARBA00022527"/>
    </source>
</evidence>
<keyword evidence="1" id="KW-0723">Serine/threonine-protein kinase</keyword>
<dbReference type="SUPFAM" id="SSF56112">
    <property type="entry name" value="Protein kinase-like (PK-like)"/>
    <property type="match status" value="1"/>
</dbReference>
<keyword evidence="2" id="KW-0808">Transferase</keyword>
<dbReference type="InterPro" id="IPR011009">
    <property type="entry name" value="Kinase-like_dom_sf"/>
</dbReference>
<dbReference type="OMA" id="GECPNES"/>
<proteinExistence type="predicted"/>
<sequence length="394" mass="43401">MTTSTVNPTDGAAPELDDCGPNSCTLNDVGSFHEFSWSADWKVYHRAVSKTPSKNPTVLSRAEPNAPFASPHVSSDAAAVPRTNRTPNFHLQKAELLARGILIWSELGKGGQATVYKASCSDTTPVAVKVIRKRVEPKTGKVCPRQEANVVGETRILSSLSGNPGVVKFNAFYEDSTDWFIVTELLPGTDLFESLVGRRCSELEALKCMRGLLKALAHLHAQGIAHRDIKLENIVWLRRGSEHVKLIDFGYAQCAAIWDSKDASSFPGTAQYKSPELLERKPGYDLFAADMWACGIVLHIMLFGECPNESEMALAKVDAAATNVTVQRSRRPGRWRHVSCATRRLNKWLLSENPSARPTAQQALSQLDTILTDRHRKNTSTFSRMLSAATRADI</sequence>
<dbReference type="Gene3D" id="1.10.510.10">
    <property type="entry name" value="Transferase(Phosphotransferase) domain 1"/>
    <property type="match status" value="1"/>
</dbReference>
<feature type="domain" description="Protein kinase" evidence="6">
    <location>
        <begin position="101"/>
        <end position="371"/>
    </location>
</feature>
<dbReference type="SMART" id="SM00220">
    <property type="entry name" value="S_TKc"/>
    <property type="match status" value="1"/>
</dbReference>
<dbReference type="OrthoDB" id="248923at2759"/>
<dbReference type="InterPro" id="IPR000719">
    <property type="entry name" value="Prot_kinase_dom"/>
</dbReference>
<reference evidence="8" key="1">
    <citation type="journal article" date="2019" name="Nat. Commun.">
        <title>Expansion of phycobilisome linker gene families in mesophilic red algae.</title>
        <authorList>
            <person name="Lee J."/>
            <person name="Kim D."/>
            <person name="Bhattacharya D."/>
            <person name="Yoon H.S."/>
        </authorList>
    </citation>
    <scope>NUCLEOTIDE SEQUENCE [LARGE SCALE GENOMIC DNA]</scope>
    <source>
        <strain evidence="8">CCMP 1328</strain>
    </source>
</reference>
<evidence type="ECO:0000256" key="5">
    <source>
        <dbReference type="ARBA" id="ARBA00022840"/>
    </source>
</evidence>
<keyword evidence="8" id="KW-1185">Reference proteome</keyword>
<gene>
    <name evidence="7" type="ORF">FVE85_1751</name>
</gene>
<evidence type="ECO:0000256" key="4">
    <source>
        <dbReference type="ARBA" id="ARBA00022777"/>
    </source>
</evidence>
<keyword evidence="4 7" id="KW-0418">Kinase</keyword>
<dbReference type="EMBL" id="VRMN01000003">
    <property type="protein sequence ID" value="KAA8495596.1"/>
    <property type="molecule type" value="Genomic_DNA"/>
</dbReference>
<organism evidence="7 8">
    <name type="scientific">Porphyridium purpureum</name>
    <name type="common">Red alga</name>
    <name type="synonym">Porphyridium cruentum</name>
    <dbReference type="NCBI Taxonomy" id="35688"/>
    <lineage>
        <taxon>Eukaryota</taxon>
        <taxon>Rhodophyta</taxon>
        <taxon>Bangiophyceae</taxon>
        <taxon>Porphyridiales</taxon>
        <taxon>Porphyridiaceae</taxon>
        <taxon>Porphyridium</taxon>
    </lineage>
</organism>
<keyword evidence="3" id="KW-0547">Nucleotide-binding</keyword>
<dbReference type="InterPro" id="IPR050205">
    <property type="entry name" value="CDPK_Ser/Thr_kinases"/>
</dbReference>
<evidence type="ECO:0000256" key="2">
    <source>
        <dbReference type="ARBA" id="ARBA00022679"/>
    </source>
</evidence>
<protein>
    <submittedName>
        <fullName evidence="7">Death-associated protein kinase dapk-1</fullName>
    </submittedName>
</protein>